<accession>A0ACC2EDM9</accession>
<reference evidence="2" key="1">
    <citation type="journal article" date="2024" name="Proc. Natl. Acad. Sci. U.S.A.">
        <title>Extraordinary preservation of gene collinearity over three hundred million years revealed in homosporous lycophytes.</title>
        <authorList>
            <person name="Li C."/>
            <person name="Wickell D."/>
            <person name="Kuo L.Y."/>
            <person name="Chen X."/>
            <person name="Nie B."/>
            <person name="Liao X."/>
            <person name="Peng D."/>
            <person name="Ji J."/>
            <person name="Jenkins J."/>
            <person name="Williams M."/>
            <person name="Shu S."/>
            <person name="Plott C."/>
            <person name="Barry K."/>
            <person name="Rajasekar S."/>
            <person name="Grimwood J."/>
            <person name="Han X."/>
            <person name="Sun S."/>
            <person name="Hou Z."/>
            <person name="He W."/>
            <person name="Dai G."/>
            <person name="Sun C."/>
            <person name="Schmutz J."/>
            <person name="Leebens-Mack J.H."/>
            <person name="Li F.W."/>
            <person name="Wang L."/>
        </authorList>
    </citation>
    <scope>NUCLEOTIDE SEQUENCE [LARGE SCALE GENOMIC DNA]</scope>
    <source>
        <strain evidence="2">cv. PW_Plant_1</strain>
    </source>
</reference>
<organism evidence="1 2">
    <name type="scientific">Diphasiastrum complanatum</name>
    <name type="common">Issler's clubmoss</name>
    <name type="synonym">Lycopodium complanatum</name>
    <dbReference type="NCBI Taxonomy" id="34168"/>
    <lineage>
        <taxon>Eukaryota</taxon>
        <taxon>Viridiplantae</taxon>
        <taxon>Streptophyta</taxon>
        <taxon>Embryophyta</taxon>
        <taxon>Tracheophyta</taxon>
        <taxon>Lycopodiopsida</taxon>
        <taxon>Lycopodiales</taxon>
        <taxon>Lycopodiaceae</taxon>
        <taxon>Lycopodioideae</taxon>
        <taxon>Diphasiastrum</taxon>
    </lineage>
</organism>
<gene>
    <name evidence="1" type="ORF">O6H91_02G024500</name>
</gene>
<name>A0ACC2EDM9_DIPCM</name>
<evidence type="ECO:0000313" key="2">
    <source>
        <dbReference type="Proteomes" id="UP001162992"/>
    </source>
</evidence>
<dbReference type="Proteomes" id="UP001162992">
    <property type="component" value="Chromosome 2"/>
</dbReference>
<sequence>MDRRSWPWKKKSRDKMAVIPISADSSPARSCLGQSTPKSPKAQLQISNEPKVELQSFEECKHISERLSAALDDASAKELLIQQHKKLAEDAVSGWEKAQAEATALRGLIDESAAQKIDFLKEIAQLGAAVKDLKRELHKVKEEQEQKIQYAIQENETAWDTVRKVFEAKLSKASHQLLKAEAEKNSTLKSLQEATKAASELHHTNSVAEAEAKGLRAKVEALAMENSALRLEIEGMSKELDFCNEERACGRREIDAVNKRHLDCVRRMEKLESECQKLRVSLRQKVASAIQPAYWRLELDAQKKDSAEGKKRYSITNAVLQRAEANEISLPSTPRGPRPGPDFDRSDRLSAMEEEAKMLKEALTKRNGELQAARLMCARTAGKLSQVEEHLDVVQGLQKTNVKSPLAMHSSPSLASLPDRSSNEVYSAEAWAAALVAELAQFKKERIAFMSDSFSDMSNFDLMDDFVEMEQLALRMPASKESIHENAIQQSNEAIGSLKNGMAVQNKSTGTEEMPESKQAYMELTRKLGLAAEKISALQLKNISSEAAVVYLQQKLDAAQAKAQSEGTSMDKLFDKATTTVATPDNRTSEVAALCNLPLNCNDKSVSISLIVKLQNENQFTSTVFKILDSVEVLAHISARQANSSPVYADAKTETPGEGNTVKQQQQDQKGVIHSDKFDLAVHSKRLVSISYGILQEKADISEFVMELAFILESVVAMASPPVDMSSLRPNGKISSLSEAPCKAEDMEEETKDMLVPFVFPSKEASFAHSKDLENGTSTFYLSIRPESLNENPCLQPKNDRAMDMADQKIKQMRGQISIAERLVQLLPEQKLEQLTENRQAAMAFWKKEYNSETEAAEDIELNRLNKRLEALQSGSKNVHKEHHGIDESNELQSL</sequence>
<evidence type="ECO:0000313" key="1">
    <source>
        <dbReference type="EMBL" id="KAJ7564588.1"/>
    </source>
</evidence>
<keyword evidence="2" id="KW-1185">Reference proteome</keyword>
<proteinExistence type="predicted"/>
<protein>
    <submittedName>
        <fullName evidence="1">Uncharacterized protein</fullName>
    </submittedName>
</protein>
<dbReference type="EMBL" id="CM055093">
    <property type="protein sequence ID" value="KAJ7564588.1"/>
    <property type="molecule type" value="Genomic_DNA"/>
</dbReference>
<comment type="caution">
    <text evidence="1">The sequence shown here is derived from an EMBL/GenBank/DDBJ whole genome shotgun (WGS) entry which is preliminary data.</text>
</comment>